<dbReference type="EMBL" id="BMAW01039390">
    <property type="protein sequence ID" value="GFU55606.1"/>
    <property type="molecule type" value="Genomic_DNA"/>
</dbReference>
<dbReference type="InterPro" id="IPR007991">
    <property type="entry name" value="RNA_pol_I_trans_ini_fac_RRN3"/>
</dbReference>
<dbReference type="GO" id="GO:0003743">
    <property type="term" value="F:translation initiation factor activity"/>
    <property type="evidence" value="ECO:0007669"/>
    <property type="project" value="UniProtKB-KW"/>
</dbReference>
<keyword evidence="3" id="KW-1185">Reference proteome</keyword>
<evidence type="ECO:0000313" key="3">
    <source>
        <dbReference type="Proteomes" id="UP000887013"/>
    </source>
</evidence>
<dbReference type="GO" id="GO:0001181">
    <property type="term" value="F:RNA polymerase I general transcription initiation factor activity"/>
    <property type="evidence" value="ECO:0007669"/>
    <property type="project" value="InterPro"/>
</dbReference>
<proteinExistence type="inferred from homology"/>
<dbReference type="GO" id="GO:0005634">
    <property type="term" value="C:nucleus"/>
    <property type="evidence" value="ECO:0007669"/>
    <property type="project" value="TreeGrafter"/>
</dbReference>
<gene>
    <name evidence="2" type="primary">RRN3</name>
    <name evidence="2" type="ORF">NPIL_204991</name>
</gene>
<organism evidence="2 3">
    <name type="scientific">Nephila pilipes</name>
    <name type="common">Giant wood spider</name>
    <name type="synonym">Nephila maculata</name>
    <dbReference type="NCBI Taxonomy" id="299642"/>
    <lineage>
        <taxon>Eukaryota</taxon>
        <taxon>Metazoa</taxon>
        <taxon>Ecdysozoa</taxon>
        <taxon>Arthropoda</taxon>
        <taxon>Chelicerata</taxon>
        <taxon>Arachnida</taxon>
        <taxon>Araneae</taxon>
        <taxon>Araneomorphae</taxon>
        <taxon>Entelegynae</taxon>
        <taxon>Araneoidea</taxon>
        <taxon>Nephilidae</taxon>
        <taxon>Nephila</taxon>
    </lineage>
</organism>
<comment type="caution">
    <text evidence="2">The sequence shown here is derived from an EMBL/GenBank/DDBJ whole genome shotgun (WGS) entry which is preliminary data.</text>
</comment>
<keyword evidence="2" id="KW-0648">Protein biosynthesis</keyword>
<sequence length="601" mass="70691">MTHPIFEFMTCPRKTSILRFTWKFLLRMLVPILKTEMSACVKDANSCNSARVTFDLPIERESIVEYVQGDDELSYPARLNSVLKILCCNDSEDALLLKWLAELKDNILFLNKKNESIIFALLKMEWYNKDDNFVRLYQELILNLVTAHPIYLKHVLYFIISIFVKVGADKEVVTADERKKWQHAHDLSKCITELIPFSQYTFYVALVEKFPYIRSSSSVLLHYIENLLTVCSYLSNKRHLILECIIEKLIQIDALCSKDTIEKYEMQKEENLVMVEDMEEVSNSEEKLNKMAFPLAHTLDVIMNCLFTYVKKECFFNDGENLNWESTKKLYKEILTIFDKIILPTQGSCHVQYVLFYICGFKQELCVGFLDFLWKKVQNPNVAPVLRQISAFYIGSLLSRAKYINISTVTGCFDLMCNWIHRYIEAHTSRDLEVHGTFHSVCQTVFYVFAFRSKELLEMKEGHKYLQGLNFDRIVTCRLNPLRFCDRNVVQNFASIARNNQIAYVYPVIERNNRNLLYACFRSNTEEYSAGAMITTFFPFDPYLLKRSKHWIDSWYRIYHHTCKDDEIMDSDEEEEMKVEEEMFSYGSSPGFKKSYLKAIR</sequence>
<dbReference type="PANTHER" id="PTHR12790:SF0">
    <property type="entry name" value="RNA POLYMERASE I-SPECIFIC TRANSCRIPTION INITIATION FACTOR RRN3-RELATED"/>
    <property type="match status" value="1"/>
</dbReference>
<dbReference type="OrthoDB" id="26970at2759"/>
<protein>
    <submittedName>
        <fullName evidence="2">RNA polymerase I-specific transcription initiation factor RRN3</fullName>
    </submittedName>
</protein>
<dbReference type="Pfam" id="PF05327">
    <property type="entry name" value="RRN3"/>
    <property type="match status" value="1"/>
</dbReference>
<comment type="similarity">
    <text evidence="1">Belongs to the RRN3 family.</text>
</comment>
<dbReference type="Proteomes" id="UP000887013">
    <property type="component" value="Unassembled WGS sequence"/>
</dbReference>
<evidence type="ECO:0000313" key="2">
    <source>
        <dbReference type="EMBL" id="GFU55606.1"/>
    </source>
</evidence>
<keyword evidence="2" id="KW-0396">Initiation factor</keyword>
<dbReference type="GO" id="GO:0006361">
    <property type="term" value="P:transcription initiation at RNA polymerase I promoter"/>
    <property type="evidence" value="ECO:0007669"/>
    <property type="project" value="InterPro"/>
</dbReference>
<evidence type="ECO:0000256" key="1">
    <source>
        <dbReference type="ARBA" id="ARBA00010098"/>
    </source>
</evidence>
<dbReference type="PANTHER" id="PTHR12790">
    <property type="entry name" value="TRANSCRIPTION INITIATION FACTOR IA RRN3"/>
    <property type="match status" value="1"/>
</dbReference>
<name>A0A8X6R6M8_NEPPI</name>
<dbReference type="GO" id="GO:0001042">
    <property type="term" value="F:RNA polymerase I core binding"/>
    <property type="evidence" value="ECO:0007669"/>
    <property type="project" value="TreeGrafter"/>
</dbReference>
<dbReference type="AlphaFoldDB" id="A0A8X6R6M8"/>
<accession>A0A8X6R6M8</accession>
<reference evidence="2" key="1">
    <citation type="submission" date="2020-08" db="EMBL/GenBank/DDBJ databases">
        <title>Multicomponent nature underlies the extraordinary mechanical properties of spider dragline silk.</title>
        <authorList>
            <person name="Kono N."/>
            <person name="Nakamura H."/>
            <person name="Mori M."/>
            <person name="Yoshida Y."/>
            <person name="Ohtoshi R."/>
            <person name="Malay A.D."/>
            <person name="Moran D.A.P."/>
            <person name="Tomita M."/>
            <person name="Numata K."/>
            <person name="Arakawa K."/>
        </authorList>
    </citation>
    <scope>NUCLEOTIDE SEQUENCE</scope>
</reference>